<sequence>MQAYRIRPGKPAAGLERFDVATIAPGEREVRVRMRAVSLNYRDLMIAQGHFPVPGDAPLIPASDGAGEVIAVGAGVSRFKPGDRVATAFFPLWLEGEPTAARTAGALGGSLDGVLAQEANFHEDAVFAVPGHLHDHEAATLTCAGVTAWNALFAQDGLKPGDTVLLQGTGGVSIWALQLAKAAGLRVIITSSSDEKLARARSLGADATINYRTTPEWQEEVLRVTCGAGVDRVVEVGGQGTLKRAVASTRIGGSVAIVGGVSGFGGEYEPFALIGGARRLTGVLVGSRAMAEDLSRFIAANRIHPVVDRVFEFGQAADAYAHLESGAHFGKVVIDMA</sequence>
<dbReference type="RefSeq" id="WP_261696813.1">
    <property type="nucleotide sequence ID" value="NZ_CP104694.1"/>
</dbReference>
<name>A0ABY6BIL9_9GAMM</name>
<dbReference type="CDD" id="cd08276">
    <property type="entry name" value="MDR7"/>
    <property type="match status" value="1"/>
</dbReference>
<accession>A0ABY6BIL9</accession>
<keyword evidence="3" id="KW-1185">Reference proteome</keyword>
<reference evidence="2" key="1">
    <citation type="submission" date="2022-09" db="EMBL/GenBank/DDBJ databases">
        <title>Tahibacter sp. nov., isolated from a fresh water.</title>
        <authorList>
            <person name="Baek J.H."/>
            <person name="Lee J.K."/>
            <person name="Kim J.M."/>
            <person name="Jeon C.O."/>
        </authorList>
    </citation>
    <scope>NUCLEOTIDE SEQUENCE</scope>
    <source>
        <strain evidence="2">W38</strain>
    </source>
</reference>
<evidence type="ECO:0000259" key="1">
    <source>
        <dbReference type="SMART" id="SM00829"/>
    </source>
</evidence>
<evidence type="ECO:0000313" key="2">
    <source>
        <dbReference type="EMBL" id="UXI69861.1"/>
    </source>
</evidence>
<dbReference type="PANTHER" id="PTHR45033">
    <property type="match status" value="1"/>
</dbReference>
<dbReference type="InterPro" id="IPR013154">
    <property type="entry name" value="ADH-like_N"/>
</dbReference>
<dbReference type="Gene3D" id="3.40.50.720">
    <property type="entry name" value="NAD(P)-binding Rossmann-like Domain"/>
    <property type="match status" value="1"/>
</dbReference>
<dbReference type="InterPro" id="IPR011032">
    <property type="entry name" value="GroES-like_sf"/>
</dbReference>
<dbReference type="SUPFAM" id="SSF50129">
    <property type="entry name" value="GroES-like"/>
    <property type="match status" value="1"/>
</dbReference>
<dbReference type="Pfam" id="PF00107">
    <property type="entry name" value="ADH_zinc_N"/>
    <property type="match status" value="1"/>
</dbReference>
<evidence type="ECO:0000313" key="3">
    <source>
        <dbReference type="Proteomes" id="UP001064632"/>
    </source>
</evidence>
<proteinExistence type="predicted"/>
<dbReference type="InterPro" id="IPR036291">
    <property type="entry name" value="NAD(P)-bd_dom_sf"/>
</dbReference>
<dbReference type="EMBL" id="CP104694">
    <property type="protein sequence ID" value="UXI69861.1"/>
    <property type="molecule type" value="Genomic_DNA"/>
</dbReference>
<dbReference type="InterPro" id="IPR020843">
    <property type="entry name" value="ER"/>
</dbReference>
<dbReference type="InterPro" id="IPR013149">
    <property type="entry name" value="ADH-like_C"/>
</dbReference>
<dbReference type="Gene3D" id="3.90.180.10">
    <property type="entry name" value="Medium-chain alcohol dehydrogenases, catalytic domain"/>
    <property type="match status" value="1"/>
</dbReference>
<dbReference type="InterPro" id="IPR052711">
    <property type="entry name" value="Zinc_ADH-like"/>
</dbReference>
<dbReference type="PANTHER" id="PTHR45033:SF2">
    <property type="entry name" value="ZINC-TYPE ALCOHOL DEHYDROGENASE-LIKE PROTEIN C1773.06C"/>
    <property type="match status" value="1"/>
</dbReference>
<protein>
    <submittedName>
        <fullName evidence="2">NAD(P)-dependent alcohol dehydrogenase</fullName>
    </submittedName>
</protein>
<dbReference type="Proteomes" id="UP001064632">
    <property type="component" value="Chromosome"/>
</dbReference>
<dbReference type="SUPFAM" id="SSF51735">
    <property type="entry name" value="NAD(P)-binding Rossmann-fold domains"/>
    <property type="match status" value="1"/>
</dbReference>
<organism evidence="2 3">
    <name type="scientific">Tahibacter amnicola</name>
    <dbReference type="NCBI Taxonomy" id="2976241"/>
    <lineage>
        <taxon>Bacteria</taxon>
        <taxon>Pseudomonadati</taxon>
        <taxon>Pseudomonadota</taxon>
        <taxon>Gammaproteobacteria</taxon>
        <taxon>Lysobacterales</taxon>
        <taxon>Rhodanobacteraceae</taxon>
        <taxon>Tahibacter</taxon>
    </lineage>
</organism>
<dbReference type="Pfam" id="PF08240">
    <property type="entry name" value="ADH_N"/>
    <property type="match status" value="1"/>
</dbReference>
<dbReference type="SMART" id="SM00829">
    <property type="entry name" value="PKS_ER"/>
    <property type="match status" value="1"/>
</dbReference>
<feature type="domain" description="Enoyl reductase (ER)" evidence="1">
    <location>
        <begin position="14"/>
        <end position="334"/>
    </location>
</feature>
<gene>
    <name evidence="2" type="ORF">N4264_09605</name>
</gene>